<evidence type="ECO:0000256" key="2">
    <source>
        <dbReference type="PIRSR" id="PIRSR000390-2"/>
    </source>
</evidence>
<dbReference type="Proteomes" id="UP000033860">
    <property type="component" value="Unassembled WGS sequence"/>
</dbReference>
<dbReference type="Pfam" id="PF01041">
    <property type="entry name" value="DegT_DnrJ_EryC1"/>
    <property type="match status" value="1"/>
</dbReference>
<evidence type="ECO:0000313" key="4">
    <source>
        <dbReference type="EMBL" id="KKU60887.1"/>
    </source>
</evidence>
<reference evidence="4 5" key="1">
    <citation type="journal article" date="2015" name="Nature">
        <title>rRNA introns, odd ribosomes, and small enigmatic genomes across a large radiation of phyla.</title>
        <authorList>
            <person name="Brown C.T."/>
            <person name="Hug L.A."/>
            <person name="Thomas B.C."/>
            <person name="Sharon I."/>
            <person name="Castelle C.J."/>
            <person name="Singh A."/>
            <person name="Wilkins M.J."/>
            <person name="Williams K.H."/>
            <person name="Banfield J.F."/>
        </authorList>
    </citation>
    <scope>NUCLEOTIDE SEQUENCE [LARGE SCALE GENOMIC DNA]</scope>
</reference>
<dbReference type="GO" id="GO:0030170">
    <property type="term" value="F:pyridoxal phosphate binding"/>
    <property type="evidence" value="ECO:0007669"/>
    <property type="project" value="TreeGrafter"/>
</dbReference>
<dbReference type="GO" id="GO:0008483">
    <property type="term" value="F:transaminase activity"/>
    <property type="evidence" value="ECO:0007669"/>
    <property type="project" value="TreeGrafter"/>
</dbReference>
<keyword evidence="2 3" id="KW-0663">Pyridoxal phosphate</keyword>
<dbReference type="InterPro" id="IPR015422">
    <property type="entry name" value="PyrdxlP-dep_Trfase_small"/>
</dbReference>
<name>A0A0G1RUQ8_9BACT</name>
<comment type="similarity">
    <text evidence="3">Belongs to the DegT/DnrJ/EryC1 family.</text>
</comment>
<comment type="caution">
    <text evidence="4">The sequence shown here is derived from an EMBL/GenBank/DDBJ whole genome shotgun (WGS) entry which is preliminary data.</text>
</comment>
<evidence type="ECO:0008006" key="6">
    <source>
        <dbReference type="Google" id="ProtNLM"/>
    </source>
</evidence>
<dbReference type="PATRIC" id="fig|1618371.3.peg.889"/>
<evidence type="ECO:0000256" key="1">
    <source>
        <dbReference type="PIRSR" id="PIRSR000390-1"/>
    </source>
</evidence>
<dbReference type="InterPro" id="IPR000653">
    <property type="entry name" value="DegT/StrS_aminotransferase"/>
</dbReference>
<dbReference type="GO" id="GO:0000271">
    <property type="term" value="P:polysaccharide biosynthetic process"/>
    <property type="evidence" value="ECO:0007669"/>
    <property type="project" value="TreeGrafter"/>
</dbReference>
<evidence type="ECO:0000256" key="3">
    <source>
        <dbReference type="RuleBase" id="RU004508"/>
    </source>
</evidence>
<evidence type="ECO:0000313" key="5">
    <source>
        <dbReference type="Proteomes" id="UP000033860"/>
    </source>
</evidence>
<dbReference type="EMBL" id="LCNT01000006">
    <property type="protein sequence ID" value="KKU60887.1"/>
    <property type="molecule type" value="Genomic_DNA"/>
</dbReference>
<sequence>MKQRINQIPKKQILLGPPYLTGDEVKAVVGVIKSGQLSLGEQVEKFEKEVARFVGARYGVATSSGTTALHLAVKVAGIGYGDEVITTPFSFVASTNCFLYEGATPKFVDIDPDSFNLDPKKIEAAVTRKTRAILGVDIFGYPAEWKKIAQIAKKHRLKIIDDAAEALGAVYRGKSLGSLGWPTVFAFYPNKQMTTGEGGMVVTNSKAEFIKFKSLVNQGRAGDMQWLKHPSLGYNYRMTEVAAAMGRAQLKKLKQFLASRRQVAVWYGQRLAKVPGVNLIKANDKQHVRSWFIYVIRLDKKLNRDRVIKKLLAAGVPAKAYLPSIHLQPYMRRFGYKRGDFPVSEAVSASTLSLPFYTGMEEAVVDRVCEKLKKVIGKL</sequence>
<feature type="active site" description="Proton acceptor" evidence="1">
    <location>
        <position position="191"/>
    </location>
</feature>
<proteinExistence type="inferred from homology"/>
<feature type="modified residue" description="N6-(pyridoxal phosphate)lysine" evidence="2">
    <location>
        <position position="191"/>
    </location>
</feature>
<dbReference type="InterPro" id="IPR015424">
    <property type="entry name" value="PyrdxlP-dep_Trfase"/>
</dbReference>
<accession>A0A0G1RUQ8</accession>
<dbReference type="PIRSF" id="PIRSF000390">
    <property type="entry name" value="PLP_StrS"/>
    <property type="match status" value="1"/>
</dbReference>
<dbReference type="PANTHER" id="PTHR30244:SF39">
    <property type="entry name" value="BLR3650 PROTEIN"/>
    <property type="match status" value="1"/>
</dbReference>
<dbReference type="CDD" id="cd00616">
    <property type="entry name" value="AHBA_syn"/>
    <property type="match status" value="1"/>
</dbReference>
<dbReference type="Gene3D" id="3.90.1150.10">
    <property type="entry name" value="Aspartate Aminotransferase, domain 1"/>
    <property type="match status" value="1"/>
</dbReference>
<protein>
    <recommendedName>
        <fullName evidence="6">Polysaccharide biosynthesis protein</fullName>
    </recommendedName>
</protein>
<dbReference type="InterPro" id="IPR015421">
    <property type="entry name" value="PyrdxlP-dep_Trfase_major"/>
</dbReference>
<gene>
    <name evidence="4" type="ORF">UX85_C0006G0021</name>
</gene>
<dbReference type="Gene3D" id="3.40.640.10">
    <property type="entry name" value="Type I PLP-dependent aspartate aminotransferase-like (Major domain)"/>
    <property type="match status" value="1"/>
</dbReference>
<dbReference type="PANTHER" id="PTHR30244">
    <property type="entry name" value="TRANSAMINASE"/>
    <property type="match status" value="1"/>
</dbReference>
<dbReference type="SUPFAM" id="SSF53383">
    <property type="entry name" value="PLP-dependent transferases"/>
    <property type="match status" value="1"/>
</dbReference>
<dbReference type="AlphaFoldDB" id="A0A0G1RUQ8"/>
<organism evidence="4 5">
    <name type="scientific">Candidatus Beckwithbacteria bacterium GW2011_GWB1_47_15</name>
    <dbReference type="NCBI Taxonomy" id="1618371"/>
    <lineage>
        <taxon>Bacteria</taxon>
        <taxon>Candidatus Beckwithiibacteriota</taxon>
    </lineage>
</organism>